<protein>
    <submittedName>
        <fullName evidence="1">Uncharacterized protein</fullName>
    </submittedName>
</protein>
<organism evidence="1 2">
    <name type="scientific">Macrosiphum euphorbiae</name>
    <name type="common">potato aphid</name>
    <dbReference type="NCBI Taxonomy" id="13131"/>
    <lineage>
        <taxon>Eukaryota</taxon>
        <taxon>Metazoa</taxon>
        <taxon>Ecdysozoa</taxon>
        <taxon>Arthropoda</taxon>
        <taxon>Hexapoda</taxon>
        <taxon>Insecta</taxon>
        <taxon>Pterygota</taxon>
        <taxon>Neoptera</taxon>
        <taxon>Paraneoptera</taxon>
        <taxon>Hemiptera</taxon>
        <taxon>Sternorrhyncha</taxon>
        <taxon>Aphidomorpha</taxon>
        <taxon>Aphidoidea</taxon>
        <taxon>Aphididae</taxon>
        <taxon>Macrosiphini</taxon>
        <taxon>Macrosiphum</taxon>
    </lineage>
</organism>
<name>A0AAV0Y3F6_9HEMI</name>
<sequence>MPRKISIPFDDIVKAINEYKNKIFEGHEMLVGPTHPIWADIREGLNGEISKKCIYTILKCNRNDVLRIIQIKPHDDVIMSNDTSIELIDNDSSDFEIESHSDNDIEKINFKITLSKEEWAAIHCEKKYQLNNSTYLNRN</sequence>
<dbReference type="EMBL" id="CARXXK010001339">
    <property type="protein sequence ID" value="CAI6375454.1"/>
    <property type="molecule type" value="Genomic_DNA"/>
</dbReference>
<accession>A0AAV0Y3F6</accession>
<dbReference type="Proteomes" id="UP001160148">
    <property type="component" value="Unassembled WGS sequence"/>
</dbReference>
<comment type="caution">
    <text evidence="1">The sequence shown here is derived from an EMBL/GenBank/DDBJ whole genome shotgun (WGS) entry which is preliminary data.</text>
</comment>
<keyword evidence="2" id="KW-1185">Reference proteome</keyword>
<reference evidence="1 2" key="1">
    <citation type="submission" date="2023-01" db="EMBL/GenBank/DDBJ databases">
        <authorList>
            <person name="Whitehead M."/>
        </authorList>
    </citation>
    <scope>NUCLEOTIDE SEQUENCE [LARGE SCALE GENOMIC DNA]</scope>
</reference>
<evidence type="ECO:0000313" key="1">
    <source>
        <dbReference type="EMBL" id="CAI6375454.1"/>
    </source>
</evidence>
<dbReference type="AlphaFoldDB" id="A0AAV0Y3F6"/>
<evidence type="ECO:0000313" key="2">
    <source>
        <dbReference type="Proteomes" id="UP001160148"/>
    </source>
</evidence>
<proteinExistence type="predicted"/>
<gene>
    <name evidence="1" type="ORF">MEUPH1_LOCUS28950</name>
</gene>